<evidence type="ECO:0000313" key="4">
    <source>
        <dbReference type="EMBL" id="TSK53743.1"/>
    </source>
</evidence>
<evidence type="ECO:0000256" key="1">
    <source>
        <dbReference type="ARBA" id="ARBA00007665"/>
    </source>
</evidence>
<dbReference type="OrthoDB" id="69641at2759"/>
<dbReference type="PANTHER" id="PTHR16301:SF25">
    <property type="entry name" value="PROTEIN IMPACT"/>
    <property type="match status" value="1"/>
</dbReference>
<dbReference type="EMBL" id="VCAZ01000015">
    <property type="protein sequence ID" value="TSK53743.1"/>
    <property type="molecule type" value="Genomic_DNA"/>
</dbReference>
<evidence type="ECO:0000256" key="2">
    <source>
        <dbReference type="SAM" id="MobiDB-lite"/>
    </source>
</evidence>
<feature type="region of interest" description="Disordered" evidence="2">
    <location>
        <begin position="116"/>
        <end position="173"/>
    </location>
</feature>
<sequence length="173" mass="19491">MTEEHDDDWDESQISVLRLNPEQYLKHSISSAGTSDPDEVLPVIKHGEAITDRRSTFQPHLALVVTPKQILDVRNVLVVVSRWYGGILLGPDRFKHINNCARNILVQEGFTETLQAKGDGGKEKLPEMVIGRKKIEGEREEGRNKGGTNERKRERKKEASVSAAKYYTEPLAS</sequence>
<dbReference type="SUPFAM" id="SSF54211">
    <property type="entry name" value="Ribosomal protein S5 domain 2-like"/>
    <property type="match status" value="1"/>
</dbReference>
<dbReference type="InterPro" id="IPR020568">
    <property type="entry name" value="Ribosomal_Su5_D2-typ_SF"/>
</dbReference>
<dbReference type="GO" id="GO:0006446">
    <property type="term" value="P:regulation of translational initiation"/>
    <property type="evidence" value="ECO:0007669"/>
    <property type="project" value="TreeGrafter"/>
</dbReference>
<dbReference type="Proteomes" id="UP000319801">
    <property type="component" value="Unassembled WGS sequence"/>
</dbReference>
<dbReference type="Pfam" id="PF01205">
    <property type="entry name" value="Impact_N"/>
    <property type="match status" value="1"/>
</dbReference>
<dbReference type="GO" id="GO:0140469">
    <property type="term" value="P:GCN2-mediated signaling"/>
    <property type="evidence" value="ECO:0007669"/>
    <property type="project" value="TreeGrafter"/>
</dbReference>
<feature type="domain" description="Impact N-terminal" evidence="3">
    <location>
        <begin position="72"/>
        <end position="105"/>
    </location>
</feature>
<dbReference type="InterPro" id="IPR023582">
    <property type="entry name" value="Impact"/>
</dbReference>
<comment type="similarity">
    <text evidence="1">Belongs to the IMPACT family.</text>
</comment>
<protein>
    <submittedName>
        <fullName evidence="4">Protein IMPACT</fullName>
    </submittedName>
</protein>
<dbReference type="PANTHER" id="PTHR16301">
    <property type="entry name" value="IMPACT-RELATED"/>
    <property type="match status" value="1"/>
</dbReference>
<dbReference type="GO" id="GO:0005737">
    <property type="term" value="C:cytoplasm"/>
    <property type="evidence" value="ECO:0007669"/>
    <property type="project" value="TreeGrafter"/>
</dbReference>
<proteinExistence type="inferred from homology"/>
<accession>A0A556TSC6</accession>
<dbReference type="AlphaFoldDB" id="A0A556TSC6"/>
<gene>
    <name evidence="4" type="ORF">Baya_3303</name>
</gene>
<keyword evidence="5" id="KW-1185">Reference proteome</keyword>
<organism evidence="4 5">
    <name type="scientific">Bagarius yarrelli</name>
    <name type="common">Goonch</name>
    <name type="synonym">Bagrus yarrelli</name>
    <dbReference type="NCBI Taxonomy" id="175774"/>
    <lineage>
        <taxon>Eukaryota</taxon>
        <taxon>Metazoa</taxon>
        <taxon>Chordata</taxon>
        <taxon>Craniata</taxon>
        <taxon>Vertebrata</taxon>
        <taxon>Euteleostomi</taxon>
        <taxon>Actinopterygii</taxon>
        <taxon>Neopterygii</taxon>
        <taxon>Teleostei</taxon>
        <taxon>Ostariophysi</taxon>
        <taxon>Siluriformes</taxon>
        <taxon>Sisoridae</taxon>
        <taxon>Sisorinae</taxon>
        <taxon>Bagarius</taxon>
    </lineage>
</organism>
<feature type="compositionally biased region" description="Basic and acidic residues" evidence="2">
    <location>
        <begin position="133"/>
        <end position="159"/>
    </location>
</feature>
<reference evidence="4 5" key="1">
    <citation type="journal article" date="2019" name="Genome Biol. Evol.">
        <title>Whole-Genome Sequencing of the Giant Devil Catfish, Bagarius yarrelli.</title>
        <authorList>
            <person name="Jiang W."/>
            <person name="Lv Y."/>
            <person name="Cheng L."/>
            <person name="Yang K."/>
            <person name="Chao B."/>
            <person name="Wang X."/>
            <person name="Li Y."/>
            <person name="Pan X."/>
            <person name="You X."/>
            <person name="Zhang Y."/>
            <person name="Yang J."/>
            <person name="Li J."/>
            <person name="Zhang X."/>
            <person name="Liu S."/>
            <person name="Sun C."/>
            <person name="Yang J."/>
            <person name="Shi Q."/>
        </authorList>
    </citation>
    <scope>NUCLEOTIDE SEQUENCE [LARGE SCALE GENOMIC DNA]</scope>
    <source>
        <strain evidence="4">JWS20170419001</strain>
        <tissue evidence="4">Muscle</tissue>
    </source>
</reference>
<evidence type="ECO:0000313" key="5">
    <source>
        <dbReference type="Proteomes" id="UP000319801"/>
    </source>
</evidence>
<comment type="caution">
    <text evidence="4">The sequence shown here is derived from an EMBL/GenBank/DDBJ whole genome shotgun (WGS) entry which is preliminary data.</text>
</comment>
<name>A0A556TSC6_BAGYA</name>
<evidence type="ECO:0000259" key="3">
    <source>
        <dbReference type="Pfam" id="PF01205"/>
    </source>
</evidence>
<dbReference type="InterPro" id="IPR001498">
    <property type="entry name" value="Impact_N"/>
</dbReference>
<dbReference type="InterPro" id="IPR036956">
    <property type="entry name" value="Impact_N_sf"/>
</dbReference>
<dbReference type="Gene3D" id="3.30.230.30">
    <property type="entry name" value="Impact, N-terminal domain"/>
    <property type="match status" value="1"/>
</dbReference>